<comment type="caution">
    <text evidence="1">The sequence shown here is derived from an EMBL/GenBank/DDBJ whole genome shotgun (WGS) entry which is preliminary data.</text>
</comment>
<accession>A0A2N1M3L6</accession>
<gene>
    <name evidence="1" type="ORF">RhiirC2_800620</name>
</gene>
<name>A0A2N1M3L6_9GLOM</name>
<sequence>MGCSSVRRGALQQELLSKKEYSIYHVHCLFGQGITKTYYINTELKVDHYSYYRPSVHKSQMAICFKCWKFVKIITEVKPRKVYYSGWDRWDYKVKSRDFMKNHWNCSCTKAYAGIFQEFLSIFFQNLGFSKFLANL</sequence>
<proteinExistence type="predicted"/>
<dbReference type="AlphaFoldDB" id="A0A2N1M3L6"/>
<protein>
    <submittedName>
        <fullName evidence="1">Uncharacterized protein</fullName>
    </submittedName>
</protein>
<organism evidence="1 2">
    <name type="scientific">Rhizophagus irregularis</name>
    <dbReference type="NCBI Taxonomy" id="588596"/>
    <lineage>
        <taxon>Eukaryota</taxon>
        <taxon>Fungi</taxon>
        <taxon>Fungi incertae sedis</taxon>
        <taxon>Mucoromycota</taxon>
        <taxon>Glomeromycotina</taxon>
        <taxon>Glomeromycetes</taxon>
        <taxon>Glomerales</taxon>
        <taxon>Glomeraceae</taxon>
        <taxon>Rhizophagus</taxon>
    </lineage>
</organism>
<dbReference type="VEuPathDB" id="FungiDB:RhiirA1_539507"/>
<evidence type="ECO:0000313" key="2">
    <source>
        <dbReference type="Proteomes" id="UP000233469"/>
    </source>
</evidence>
<reference evidence="1 2" key="2">
    <citation type="submission" date="2017-10" db="EMBL/GenBank/DDBJ databases">
        <title>Extensive intraspecific genome diversity in a model arbuscular mycorrhizal fungus.</title>
        <authorList>
            <person name="Chen E.C.H."/>
            <person name="Morin E."/>
            <person name="Baudet D."/>
            <person name="Noel J."/>
            <person name="Ndikumana S."/>
            <person name="Charron P."/>
            <person name="St-Onge C."/>
            <person name="Giorgi J."/>
            <person name="Grigoriev I.V."/>
            <person name="Roux C."/>
            <person name="Martin F.M."/>
            <person name="Corradi N."/>
        </authorList>
    </citation>
    <scope>NUCLEOTIDE SEQUENCE [LARGE SCALE GENOMIC DNA]</scope>
    <source>
        <strain evidence="1 2">C2</strain>
    </source>
</reference>
<evidence type="ECO:0000313" key="1">
    <source>
        <dbReference type="EMBL" id="PKK56160.1"/>
    </source>
</evidence>
<reference evidence="1 2" key="1">
    <citation type="submission" date="2016-04" db="EMBL/GenBank/DDBJ databases">
        <title>Genome analyses suggest a sexual origin of heterokaryosis in a supposedly ancient asexual fungus.</title>
        <authorList>
            <person name="Ropars J."/>
            <person name="Sedzielewska K."/>
            <person name="Noel J."/>
            <person name="Charron P."/>
            <person name="Farinelli L."/>
            <person name="Marton T."/>
            <person name="Kruger M."/>
            <person name="Pelin A."/>
            <person name="Brachmann A."/>
            <person name="Corradi N."/>
        </authorList>
    </citation>
    <scope>NUCLEOTIDE SEQUENCE [LARGE SCALE GENOMIC DNA]</scope>
    <source>
        <strain evidence="1 2">C2</strain>
    </source>
</reference>
<dbReference type="EMBL" id="LLXL01006097">
    <property type="protein sequence ID" value="PKK56160.1"/>
    <property type="molecule type" value="Genomic_DNA"/>
</dbReference>
<dbReference type="Proteomes" id="UP000233469">
    <property type="component" value="Unassembled WGS sequence"/>
</dbReference>
<dbReference type="VEuPathDB" id="FungiDB:RhiirFUN_002008"/>